<dbReference type="PANTHER" id="PTHR43016">
    <property type="entry name" value="PRESEQUENCE PROTEASE"/>
    <property type="match status" value="1"/>
</dbReference>
<evidence type="ECO:0000256" key="3">
    <source>
        <dbReference type="ARBA" id="ARBA00007575"/>
    </source>
</evidence>
<dbReference type="FunFam" id="3.30.830.10:FF:000011">
    <property type="entry name" value="Presequence protease, mitochondrial"/>
    <property type="match status" value="1"/>
</dbReference>
<keyword evidence="10" id="KW-0482">Metalloprotease</keyword>
<dbReference type="GO" id="GO:0046872">
    <property type="term" value="F:metal ion binding"/>
    <property type="evidence" value="ECO:0007669"/>
    <property type="project" value="UniProtKB-KW"/>
</dbReference>
<evidence type="ECO:0000256" key="1">
    <source>
        <dbReference type="ARBA" id="ARBA00001947"/>
    </source>
</evidence>
<dbReference type="InterPro" id="IPR013578">
    <property type="entry name" value="Peptidase_M16C_assoc"/>
</dbReference>
<evidence type="ECO:0000256" key="4">
    <source>
        <dbReference type="ARBA" id="ARBA00020167"/>
    </source>
</evidence>
<comment type="subcellular location">
    <subcellularLocation>
        <location evidence="2">Mitochondrion</location>
    </subcellularLocation>
</comment>
<dbReference type="FunFam" id="3.30.830.10:FF:000013">
    <property type="entry name" value="Mitochondrial presequence protease"/>
    <property type="match status" value="1"/>
</dbReference>
<dbReference type="GO" id="GO:0016485">
    <property type="term" value="P:protein processing"/>
    <property type="evidence" value="ECO:0007669"/>
    <property type="project" value="TreeGrafter"/>
</dbReference>
<evidence type="ECO:0000256" key="6">
    <source>
        <dbReference type="ARBA" id="ARBA00022723"/>
    </source>
</evidence>
<evidence type="ECO:0000313" key="14">
    <source>
        <dbReference type="Proteomes" id="UP000288716"/>
    </source>
</evidence>
<gene>
    <name evidence="13" type="ORF">B4U80_02334</name>
</gene>
<dbReference type="InterPro" id="IPR055130">
    <property type="entry name" value="PreP_C"/>
</dbReference>
<organism evidence="13 14">
    <name type="scientific">Leptotrombidium deliense</name>
    <dbReference type="NCBI Taxonomy" id="299467"/>
    <lineage>
        <taxon>Eukaryota</taxon>
        <taxon>Metazoa</taxon>
        <taxon>Ecdysozoa</taxon>
        <taxon>Arthropoda</taxon>
        <taxon>Chelicerata</taxon>
        <taxon>Arachnida</taxon>
        <taxon>Acari</taxon>
        <taxon>Acariformes</taxon>
        <taxon>Trombidiformes</taxon>
        <taxon>Prostigmata</taxon>
        <taxon>Anystina</taxon>
        <taxon>Parasitengona</taxon>
        <taxon>Trombiculoidea</taxon>
        <taxon>Trombiculidae</taxon>
        <taxon>Leptotrombidium</taxon>
    </lineage>
</organism>
<evidence type="ECO:0000256" key="2">
    <source>
        <dbReference type="ARBA" id="ARBA00004173"/>
    </source>
</evidence>
<comment type="caution">
    <text evidence="13">The sequence shown here is derived from an EMBL/GenBank/DDBJ whole genome shotgun (WGS) entry which is preliminary data.</text>
</comment>
<protein>
    <recommendedName>
        <fullName evidence="4">Presequence protease, mitochondrial</fullName>
    </recommendedName>
</protein>
<dbReference type="Pfam" id="PF05193">
    <property type="entry name" value="Peptidase_M16_C"/>
    <property type="match status" value="1"/>
</dbReference>
<dbReference type="InterPro" id="IPR007863">
    <property type="entry name" value="Peptidase_M16_C"/>
</dbReference>
<dbReference type="GO" id="GO:0004222">
    <property type="term" value="F:metalloendopeptidase activity"/>
    <property type="evidence" value="ECO:0007669"/>
    <property type="project" value="TreeGrafter"/>
</dbReference>
<dbReference type="STRING" id="299467.A0A443SF76"/>
<dbReference type="GO" id="GO:0005759">
    <property type="term" value="C:mitochondrial matrix"/>
    <property type="evidence" value="ECO:0007669"/>
    <property type="project" value="TreeGrafter"/>
</dbReference>
<dbReference type="SMART" id="SM01264">
    <property type="entry name" value="M16C_associated"/>
    <property type="match status" value="1"/>
</dbReference>
<dbReference type="PANTHER" id="PTHR43016:SF13">
    <property type="entry name" value="PRESEQUENCE PROTEASE, MITOCHONDRIAL"/>
    <property type="match status" value="1"/>
</dbReference>
<dbReference type="InterPro" id="IPR011249">
    <property type="entry name" value="Metalloenz_LuxS/M16"/>
</dbReference>
<dbReference type="Pfam" id="PF08367">
    <property type="entry name" value="M16C_assoc"/>
    <property type="match status" value="1"/>
</dbReference>
<evidence type="ECO:0000256" key="11">
    <source>
        <dbReference type="ARBA" id="ARBA00023128"/>
    </source>
</evidence>
<dbReference type="Proteomes" id="UP000288716">
    <property type="component" value="Unassembled WGS sequence"/>
</dbReference>
<keyword evidence="7" id="KW-0378">Hydrolase</keyword>
<keyword evidence="8" id="KW-0862">Zinc</keyword>
<dbReference type="SUPFAM" id="SSF63411">
    <property type="entry name" value="LuxS/MPP-like metallohydrolase"/>
    <property type="match status" value="4"/>
</dbReference>
<dbReference type="InterPro" id="IPR011765">
    <property type="entry name" value="Pept_M16_N"/>
</dbReference>
<keyword evidence="9" id="KW-0809">Transit peptide</keyword>
<comment type="similarity">
    <text evidence="3">Belongs to the peptidase M16 family. PreP subfamily.</text>
</comment>
<dbReference type="FunFam" id="3.30.830.10:FF:000009">
    <property type="entry name" value="Presequence protease, mitochondrial"/>
    <property type="match status" value="1"/>
</dbReference>
<dbReference type="Gene3D" id="3.30.830.10">
    <property type="entry name" value="Metalloenzyme, LuxS/M16 peptidase-like"/>
    <property type="match status" value="4"/>
</dbReference>
<proteinExistence type="inferred from homology"/>
<dbReference type="EMBL" id="NCKV01003009">
    <property type="protein sequence ID" value="RWS26152.1"/>
    <property type="molecule type" value="Genomic_DNA"/>
</dbReference>
<reference evidence="13 14" key="1">
    <citation type="journal article" date="2018" name="Gigascience">
        <title>Genomes of trombidid mites reveal novel predicted allergens and laterally-transferred genes associated with secondary metabolism.</title>
        <authorList>
            <person name="Dong X."/>
            <person name="Chaisiri K."/>
            <person name="Xia D."/>
            <person name="Armstrong S.D."/>
            <person name="Fang Y."/>
            <person name="Donnelly M.J."/>
            <person name="Kadowaki T."/>
            <person name="McGarry J.W."/>
            <person name="Darby A.C."/>
            <person name="Makepeace B.L."/>
        </authorList>
    </citation>
    <scope>NUCLEOTIDE SEQUENCE [LARGE SCALE GENOMIC DNA]</scope>
    <source>
        <strain evidence="13">UoL-UT</strain>
    </source>
</reference>
<dbReference type="OrthoDB" id="10250783at2759"/>
<evidence type="ECO:0000256" key="9">
    <source>
        <dbReference type="ARBA" id="ARBA00022946"/>
    </source>
</evidence>
<dbReference type="VEuPathDB" id="VectorBase:LDEU005888"/>
<dbReference type="AlphaFoldDB" id="A0A443SF76"/>
<evidence type="ECO:0000256" key="8">
    <source>
        <dbReference type="ARBA" id="ARBA00022833"/>
    </source>
</evidence>
<accession>A0A443SF76</accession>
<keyword evidence="14" id="KW-1185">Reference proteome</keyword>
<evidence type="ECO:0000256" key="7">
    <source>
        <dbReference type="ARBA" id="ARBA00022801"/>
    </source>
</evidence>
<dbReference type="Pfam" id="PF22516">
    <property type="entry name" value="PreP_C"/>
    <property type="match status" value="1"/>
</dbReference>
<sequence length="1027" mass="117075">MFKLSESVRTLPKSRLLHACRRKKALECMSKRWSTTILPKETSNNIHKIGDLIHGYRLLRLQDVPELCLTAYHLQHEQTGAQHLHIARDDMNNAFAVSLRTTPTDDTGVAHILEHISLCGSTKYPIRDPFFKMLTRSLSTYMNAHTGPDYTMYPFSTQNQKDYENLMRVYLDAVFWPNLSETDFRQEGWRLENEDVNNKSSPISLKGVVYNEMKGVYSSSQQLYYREILRHIFPLNTYANDSGGDPISIPSLTYEQLKNFHRKHYHPSNAKFYTYGNFPLDFNLSLINDLVLSKFERNDNYKVESEVKIHPSWNQSKHKKIECALDPLAPFPERQTTASVSFLLEDITKPYDAFVLVILSYLLAHGQNSAFFEPLLASGLGMDFSPGTGLSEFTKQSFFSVGLTGIAENQVDLVYDVVMKTLEDVAKNGFNEQLIEACLHLIEISIKHQVLNFGVNVMINLNPVWNHDGDPIASLQINKHMQQFREDLKNDSRFLQKKVEQYFLKNNHRLYLSMSPSADFVEKRTEEENKLLKSKVDVLNDAGRTKIYENGLELAKKQNEIQDLSLLPTLNVYTDISRDYGTTNVDKMSVNGVPVQVAPQPTNKVSYFRALFTVDDNEIPQHLKPYLQLFCDVVTKLGAGNKDYKEMDRDIQLRTGGLLAKVHVEEHHSLSGDYEQGILFSSFALERNLESMLNIWADIFNGVKFDENKDHLMQLIKISSSELAQSVPHEGHRYAMTRAASSLTDAANLRELCGGLSYVQLLKNISESANCDDVIDKLKEVSKYVFRKNTMRCALNAEPSTIRTSLNLYDKFLSNLSLDSKSQKLLSLDPKPPITTLKEHHVLPFSCNYIGKAHYCAPFTHEAFSKLLVASKLMTAKYLHREIREKGGAYGGGAGLNDGGIFSFYSYRDPNVQKTLDAFEGALKWILDSNNYSKQDLNEAKLSVFQVVDKPVIPGDQGMRQFIRGINDQMFHEHRLRVLDVTKEDITAAVNDFLFADFKKFSVSLLGPDNPVTKAEKWKIIHNEMLT</sequence>
<keyword evidence="11" id="KW-0496">Mitochondrion</keyword>
<name>A0A443SF76_9ACAR</name>
<evidence type="ECO:0000313" key="13">
    <source>
        <dbReference type="EMBL" id="RWS26152.1"/>
    </source>
</evidence>
<evidence type="ECO:0000259" key="12">
    <source>
        <dbReference type="SMART" id="SM01264"/>
    </source>
</evidence>
<keyword evidence="5 13" id="KW-0645">Protease</keyword>
<evidence type="ECO:0000256" key="5">
    <source>
        <dbReference type="ARBA" id="ARBA00022670"/>
    </source>
</evidence>
<comment type="cofactor">
    <cofactor evidence="1">
        <name>Zn(2+)</name>
        <dbReference type="ChEBI" id="CHEBI:29105"/>
    </cofactor>
</comment>
<evidence type="ECO:0000256" key="10">
    <source>
        <dbReference type="ARBA" id="ARBA00023049"/>
    </source>
</evidence>
<dbReference type="Pfam" id="PF00675">
    <property type="entry name" value="Peptidase_M16"/>
    <property type="match status" value="1"/>
</dbReference>
<keyword evidence="6" id="KW-0479">Metal-binding</keyword>
<feature type="domain" description="Peptidase M16C associated" evidence="12">
    <location>
        <begin position="514"/>
        <end position="765"/>
    </location>
</feature>